<reference evidence="10 11" key="1">
    <citation type="submission" date="2018-01" db="EMBL/GenBank/DDBJ databases">
        <title>Draft genome of the strawberry crown rot pathogen Phytophthora cactorum.</title>
        <authorList>
            <person name="Armitage A.D."/>
            <person name="Lysoe E."/>
            <person name="Nellist C.F."/>
            <person name="Harrison R.J."/>
            <person name="Brurberg M.B."/>
        </authorList>
    </citation>
    <scope>NUCLEOTIDE SEQUENCE [LARGE SCALE GENOMIC DNA]</scope>
    <source>
        <strain evidence="10 11">10300</strain>
    </source>
</reference>
<comment type="function">
    <text evidence="5">Effector that suppresses plant defense responses during pathogen infection.</text>
</comment>
<dbReference type="OrthoDB" id="127736at2759"/>
<dbReference type="EMBL" id="RCMK01002368">
    <property type="protein sequence ID" value="KAG2882080.1"/>
    <property type="molecule type" value="Genomic_DNA"/>
</dbReference>
<evidence type="ECO:0000313" key="6">
    <source>
        <dbReference type="EMBL" id="KAG2805551.1"/>
    </source>
</evidence>
<evidence type="ECO:0000256" key="5">
    <source>
        <dbReference type="RuleBase" id="RU367124"/>
    </source>
</evidence>
<evidence type="ECO:0000313" key="11">
    <source>
        <dbReference type="Proteomes" id="UP000251314"/>
    </source>
</evidence>
<name>A0A329R9U1_9STRA</name>
<dbReference type="VEuPathDB" id="FungiDB:PC110_g22254"/>
<dbReference type="Proteomes" id="UP000735874">
    <property type="component" value="Unassembled WGS sequence"/>
</dbReference>
<keyword evidence="3 5" id="KW-0964">Secreted</keyword>
<keyword evidence="4 5" id="KW-0732">Signal</keyword>
<feature type="chain" id="PRO_5040518930" description="RxLR effector protein" evidence="5">
    <location>
        <begin position="23"/>
        <end position="133"/>
    </location>
</feature>
<evidence type="ECO:0000313" key="9">
    <source>
        <dbReference type="EMBL" id="KAG2956430.1"/>
    </source>
</evidence>
<protein>
    <recommendedName>
        <fullName evidence="5">RxLR effector protein</fullName>
    </recommendedName>
</protein>
<gene>
    <name evidence="10" type="ORF">PC110_g22254</name>
    <name evidence="6" type="ORF">PC113_g24222</name>
    <name evidence="7" type="ORF">PC115_g24391</name>
    <name evidence="8" type="ORF">PC117_g26291</name>
    <name evidence="9" type="ORF">PC118_g24464</name>
</gene>
<dbReference type="EMBL" id="MJFZ01001872">
    <property type="protein sequence ID" value="RAW21303.1"/>
    <property type="molecule type" value="Genomic_DNA"/>
</dbReference>
<proteinExistence type="inferred from homology"/>
<evidence type="ECO:0000313" key="8">
    <source>
        <dbReference type="EMBL" id="KAG2882080.1"/>
    </source>
</evidence>
<accession>A0A329R9U1</accession>
<dbReference type="AlphaFoldDB" id="A0A329R9U1"/>
<evidence type="ECO:0000256" key="4">
    <source>
        <dbReference type="ARBA" id="ARBA00022729"/>
    </source>
</evidence>
<evidence type="ECO:0000256" key="2">
    <source>
        <dbReference type="ARBA" id="ARBA00010400"/>
    </source>
</evidence>
<dbReference type="Pfam" id="PF16810">
    <property type="entry name" value="RXLR"/>
    <property type="match status" value="1"/>
</dbReference>
<feature type="signal peptide" evidence="5">
    <location>
        <begin position="1"/>
        <end position="22"/>
    </location>
</feature>
<dbReference type="Proteomes" id="UP000251314">
    <property type="component" value="Unassembled WGS sequence"/>
</dbReference>
<dbReference type="EMBL" id="RCMI01003158">
    <property type="protein sequence ID" value="KAG2873299.1"/>
    <property type="molecule type" value="Genomic_DNA"/>
</dbReference>
<comment type="caution">
    <text evidence="10">The sequence shown here is derived from an EMBL/GenBank/DDBJ whole genome shotgun (WGS) entry which is preliminary data.</text>
</comment>
<reference evidence="6" key="2">
    <citation type="submission" date="2018-10" db="EMBL/GenBank/DDBJ databases">
        <title>Effector identification in a new, highly contiguous assembly of the strawberry crown rot pathogen Phytophthora cactorum.</title>
        <authorList>
            <person name="Armitage A.D."/>
            <person name="Nellist C.F."/>
            <person name="Bates H."/>
            <person name="Vickerstaff R.J."/>
            <person name="Harrison R.J."/>
        </authorList>
    </citation>
    <scope>NUCLEOTIDE SEQUENCE</scope>
    <source>
        <strain evidence="6">15-7</strain>
        <strain evidence="7">4032</strain>
        <strain evidence="8">4040</strain>
        <strain evidence="9">P415</strain>
    </source>
</reference>
<keyword evidence="11" id="KW-1185">Reference proteome</keyword>
<dbReference type="InterPro" id="IPR031825">
    <property type="entry name" value="RXLR"/>
</dbReference>
<comment type="domain">
    <text evidence="5">The RxLR-dEER motif acts to carry the protein into the host cell cytoplasm through binding to cell surface phosphatidylinositol-3-phosphate.</text>
</comment>
<evidence type="ECO:0000256" key="3">
    <source>
        <dbReference type="ARBA" id="ARBA00022525"/>
    </source>
</evidence>
<dbReference type="STRING" id="29920.A0A329R9U1"/>
<dbReference type="Proteomes" id="UP000736787">
    <property type="component" value="Unassembled WGS sequence"/>
</dbReference>
<comment type="subcellular location">
    <subcellularLocation>
        <location evidence="1 5">Secreted</location>
    </subcellularLocation>
</comment>
<dbReference type="EMBL" id="RCMG01002878">
    <property type="protein sequence ID" value="KAG2805551.1"/>
    <property type="molecule type" value="Genomic_DNA"/>
</dbReference>
<evidence type="ECO:0000313" key="10">
    <source>
        <dbReference type="EMBL" id="RAW21303.1"/>
    </source>
</evidence>
<dbReference type="GO" id="GO:0005576">
    <property type="term" value="C:extracellular region"/>
    <property type="evidence" value="ECO:0007669"/>
    <property type="project" value="UniProtKB-SubCell"/>
</dbReference>
<comment type="similarity">
    <text evidence="2 5">Belongs to the RxLR effector family.</text>
</comment>
<evidence type="ECO:0000313" key="7">
    <source>
        <dbReference type="EMBL" id="KAG2873299.1"/>
    </source>
</evidence>
<organism evidence="10 11">
    <name type="scientific">Phytophthora cactorum</name>
    <dbReference type="NCBI Taxonomy" id="29920"/>
    <lineage>
        <taxon>Eukaryota</taxon>
        <taxon>Sar</taxon>
        <taxon>Stramenopiles</taxon>
        <taxon>Oomycota</taxon>
        <taxon>Peronosporomycetes</taxon>
        <taxon>Peronosporales</taxon>
        <taxon>Peronosporaceae</taxon>
        <taxon>Phytophthora</taxon>
    </lineage>
</organism>
<dbReference type="EMBL" id="RCML01003059">
    <property type="protein sequence ID" value="KAG2956430.1"/>
    <property type="molecule type" value="Genomic_DNA"/>
</dbReference>
<dbReference type="Proteomes" id="UP000697107">
    <property type="component" value="Unassembled WGS sequence"/>
</dbReference>
<evidence type="ECO:0000256" key="1">
    <source>
        <dbReference type="ARBA" id="ARBA00004613"/>
    </source>
</evidence>
<sequence>MRSIFYVALAVAVLARSSVVAAFTNADESQLLSKTSPDLAADAMISSDSRKRFLRVTGPEDADEERTQKFGSLSAIIAKLDAKELDNAAQIITRMKKAKASKTAASIRTHLEEGLTPAEFEAVEALLKLPKSG</sequence>
<dbReference type="Proteomes" id="UP000774804">
    <property type="component" value="Unassembled WGS sequence"/>
</dbReference>